<dbReference type="Gene3D" id="3.90.1410.10">
    <property type="entry name" value="set domain protein methyltransferase, domain 1"/>
    <property type="match status" value="1"/>
</dbReference>
<reference evidence="1 2" key="1">
    <citation type="journal article" date="2021" name="Nat. Plants">
        <title>The Taxus genome provides insights into paclitaxel biosynthesis.</title>
        <authorList>
            <person name="Xiong X."/>
            <person name="Gou J."/>
            <person name="Liao Q."/>
            <person name="Li Y."/>
            <person name="Zhou Q."/>
            <person name="Bi G."/>
            <person name="Li C."/>
            <person name="Du R."/>
            <person name="Wang X."/>
            <person name="Sun T."/>
            <person name="Guo L."/>
            <person name="Liang H."/>
            <person name="Lu P."/>
            <person name="Wu Y."/>
            <person name="Zhang Z."/>
            <person name="Ro D.K."/>
            <person name="Shang Y."/>
            <person name="Huang S."/>
            <person name="Yan J."/>
        </authorList>
    </citation>
    <scope>NUCLEOTIDE SEQUENCE [LARGE SCALE GENOMIC DNA]</scope>
    <source>
        <strain evidence="1">Ta-2019</strain>
    </source>
</reference>
<dbReference type="EMBL" id="JAHRHJ020000011">
    <property type="protein sequence ID" value="KAH9295074.1"/>
    <property type="molecule type" value="Genomic_DNA"/>
</dbReference>
<evidence type="ECO:0000313" key="1">
    <source>
        <dbReference type="EMBL" id="KAH9295074.1"/>
    </source>
</evidence>
<dbReference type="InterPro" id="IPR050600">
    <property type="entry name" value="SETD3_SETD6_MTase"/>
</dbReference>
<protein>
    <submittedName>
        <fullName evidence="1">Uncharacterized protein</fullName>
    </submittedName>
</protein>
<feature type="non-terminal residue" evidence="1">
    <location>
        <position position="197"/>
    </location>
</feature>
<dbReference type="GO" id="GO:0016279">
    <property type="term" value="F:protein-lysine N-methyltransferase activity"/>
    <property type="evidence" value="ECO:0007669"/>
    <property type="project" value="TreeGrafter"/>
</dbReference>
<dbReference type="Proteomes" id="UP000824469">
    <property type="component" value="Unassembled WGS sequence"/>
</dbReference>
<dbReference type="PANTHER" id="PTHR13271">
    <property type="entry name" value="UNCHARACTERIZED PUTATIVE METHYLTRANSFERASE"/>
    <property type="match status" value="1"/>
</dbReference>
<dbReference type="InterPro" id="IPR046341">
    <property type="entry name" value="SET_dom_sf"/>
</dbReference>
<dbReference type="AlphaFoldDB" id="A0AA38F7D5"/>
<dbReference type="SUPFAM" id="SSF82199">
    <property type="entry name" value="SET domain"/>
    <property type="match status" value="1"/>
</dbReference>
<organism evidence="1 2">
    <name type="scientific">Taxus chinensis</name>
    <name type="common">Chinese yew</name>
    <name type="synonym">Taxus wallichiana var. chinensis</name>
    <dbReference type="NCBI Taxonomy" id="29808"/>
    <lineage>
        <taxon>Eukaryota</taxon>
        <taxon>Viridiplantae</taxon>
        <taxon>Streptophyta</taxon>
        <taxon>Embryophyta</taxon>
        <taxon>Tracheophyta</taxon>
        <taxon>Spermatophyta</taxon>
        <taxon>Pinopsida</taxon>
        <taxon>Pinidae</taxon>
        <taxon>Conifers II</taxon>
        <taxon>Cupressales</taxon>
        <taxon>Taxaceae</taxon>
        <taxon>Taxus</taxon>
    </lineage>
</organism>
<evidence type="ECO:0000313" key="2">
    <source>
        <dbReference type="Proteomes" id="UP000824469"/>
    </source>
</evidence>
<name>A0AA38F7D5_TAXCH</name>
<gene>
    <name evidence="1" type="ORF">KI387_038662</name>
</gene>
<accession>A0AA38F7D5</accession>
<sequence>MTSRALIAGISGVAMFFTPPKTCCRPFSRQCRAMQHSRRCRALYSTRLSPNAPDLIKWIRDEGGFVHQGLRLDNEGSSGLGLVSSRFITAGTNLISLPRHIPLALPPLDSAPDHPDAVLIDLARRLPEELWTLRLGLKLLGERAKVGSFWWPYISNLPQAFNVPIFFSREEIENLQYIPLIHQVNKRCKLLLRFEAV</sequence>
<keyword evidence="2" id="KW-1185">Reference proteome</keyword>
<proteinExistence type="predicted"/>
<dbReference type="PANTHER" id="PTHR13271:SF116">
    <property type="entry name" value="F21J9.27"/>
    <property type="match status" value="1"/>
</dbReference>
<dbReference type="CDD" id="cd10527">
    <property type="entry name" value="SET_LSMT"/>
    <property type="match status" value="1"/>
</dbReference>
<comment type="caution">
    <text evidence="1">The sequence shown here is derived from an EMBL/GenBank/DDBJ whole genome shotgun (WGS) entry which is preliminary data.</text>
</comment>